<protein>
    <submittedName>
        <fullName evidence="3">Adenylate cyclase, class 3</fullName>
    </submittedName>
</protein>
<feature type="transmembrane region" description="Helical" evidence="1">
    <location>
        <begin position="320"/>
        <end position="341"/>
    </location>
</feature>
<feature type="transmembrane region" description="Helical" evidence="1">
    <location>
        <begin position="12"/>
        <end position="31"/>
    </location>
</feature>
<feature type="transmembrane region" description="Helical" evidence="1">
    <location>
        <begin position="192"/>
        <end position="216"/>
    </location>
</feature>
<dbReference type="InterPro" id="IPR011623">
    <property type="entry name" value="7TMR_DISM_rcpt_extracell_dom1"/>
</dbReference>
<feature type="transmembrane region" description="Helical" evidence="1">
    <location>
        <begin position="259"/>
        <end position="281"/>
    </location>
</feature>
<dbReference type="RefSeq" id="WP_132316797.1">
    <property type="nucleotide sequence ID" value="NZ_FWZT01000004.1"/>
</dbReference>
<keyword evidence="1" id="KW-0472">Membrane</keyword>
<feature type="domain" description="Guanylate cyclase" evidence="2">
    <location>
        <begin position="452"/>
        <end position="586"/>
    </location>
</feature>
<feature type="transmembrane region" description="Helical" evidence="1">
    <location>
        <begin position="293"/>
        <end position="314"/>
    </location>
</feature>
<dbReference type="EMBL" id="FWZT01000004">
    <property type="protein sequence ID" value="SMF06535.1"/>
    <property type="molecule type" value="Genomic_DNA"/>
</dbReference>
<dbReference type="GO" id="GO:0009190">
    <property type="term" value="P:cyclic nucleotide biosynthetic process"/>
    <property type="evidence" value="ECO:0007669"/>
    <property type="project" value="InterPro"/>
</dbReference>
<organism evidence="3 4">
    <name type="scientific">Pseudobacteriovorax antillogorgiicola</name>
    <dbReference type="NCBI Taxonomy" id="1513793"/>
    <lineage>
        <taxon>Bacteria</taxon>
        <taxon>Pseudomonadati</taxon>
        <taxon>Bdellovibrionota</taxon>
        <taxon>Oligoflexia</taxon>
        <taxon>Oligoflexales</taxon>
        <taxon>Pseudobacteriovoracaceae</taxon>
        <taxon>Pseudobacteriovorax</taxon>
    </lineage>
</organism>
<dbReference type="Gene3D" id="2.60.40.2380">
    <property type="match status" value="1"/>
</dbReference>
<proteinExistence type="predicted"/>
<dbReference type="Pfam" id="PF07695">
    <property type="entry name" value="7TMR-DISM_7TM"/>
    <property type="match status" value="1"/>
</dbReference>
<dbReference type="GO" id="GO:0004016">
    <property type="term" value="F:adenylate cyclase activity"/>
    <property type="evidence" value="ECO:0007669"/>
    <property type="project" value="UniProtKB-ARBA"/>
</dbReference>
<dbReference type="STRING" id="1513793.SAMN06296036_104136"/>
<evidence type="ECO:0000313" key="4">
    <source>
        <dbReference type="Proteomes" id="UP000192907"/>
    </source>
</evidence>
<gene>
    <name evidence="3" type="ORF">SAMN06296036_104136</name>
</gene>
<feature type="transmembrane region" description="Helical" evidence="1">
    <location>
        <begin position="353"/>
        <end position="372"/>
    </location>
</feature>
<dbReference type="SUPFAM" id="SSF55073">
    <property type="entry name" value="Nucleotide cyclase"/>
    <property type="match status" value="1"/>
</dbReference>
<dbReference type="PROSITE" id="PS50125">
    <property type="entry name" value="GUANYLATE_CYCLASE_2"/>
    <property type="match status" value="1"/>
</dbReference>
<feature type="transmembrane region" description="Helical" evidence="1">
    <location>
        <begin position="384"/>
        <end position="403"/>
    </location>
</feature>
<feature type="transmembrane region" description="Helical" evidence="1">
    <location>
        <begin position="223"/>
        <end position="247"/>
    </location>
</feature>
<name>A0A1Y6BDV5_9BACT</name>
<dbReference type="GO" id="GO:0035556">
    <property type="term" value="P:intracellular signal transduction"/>
    <property type="evidence" value="ECO:0007669"/>
    <property type="project" value="InterPro"/>
</dbReference>
<dbReference type="AlphaFoldDB" id="A0A1Y6BDV5"/>
<evidence type="ECO:0000256" key="1">
    <source>
        <dbReference type="SAM" id="Phobius"/>
    </source>
</evidence>
<dbReference type="Pfam" id="PF00211">
    <property type="entry name" value="Guanylate_cyc"/>
    <property type="match status" value="1"/>
</dbReference>
<evidence type="ECO:0000313" key="3">
    <source>
        <dbReference type="EMBL" id="SMF06535.1"/>
    </source>
</evidence>
<evidence type="ECO:0000259" key="2">
    <source>
        <dbReference type="PROSITE" id="PS50125"/>
    </source>
</evidence>
<accession>A0A1Y6BDV5</accession>
<dbReference type="InterPro" id="IPR011622">
    <property type="entry name" value="7TMR_DISM_rcpt_extracell_dom2"/>
</dbReference>
<sequence length="669" mass="76494">MKTTTRKNTHSIIGQVIPFVLVFMLTLLSNLCLGSEADRLFVIHSDAQGPQINQHLKMMSQDSLITPKSAFQLRHLFKDLKVSAVGVQQKQIWLYVTILNPNGHEFIIEYPFPLVDKLDFYQLNDQGKVVKKSAVGDLRPFSNREIKHHLFTFQPDPSLVTSHLLLRFETNSPIITHLDMWYPEPFLSRVRMLTLSLGLCFGGMVTMAVFNFFIFLSARDRYFFYYFLYYISATWSLVGFSGLLVFIDPTRESINWFTNYGVVIGGQVTVVFASIFAISFLNMAESMRFWMRAMQFCSALAILAIIACLATDLSPEAVEFTIVSGSLASITIIVASISASIRKYRLAQYFTAAWLLLVIGNLSFMGTTQGLIPINDLTMNLQNIGVALEGLILSIALGYRLNLERKKTRTEMNQKYHYHKQLDKVFYPHQLSQMEGGLQLEETMPVNSSSACVIFFDIQDSSRLGYNINYEFFEAVMKRCHRLMISYYDPHELVANAFMIKEVGDGFLCSIGFPFKSPGSIYDNAVLLADQFNQILYQLARTHFQDREILSSIGIAAGEIKGSFPKIGMKQYDVFGDAIIKANRYESMRRVLIQKQRLKKGSITIISDEVYKNLSADLQDDYTKLDLHGLRIRDDEEARWLYYKYFNIRQVRIGVDHSKEKNQIELKGA</sequence>
<dbReference type="Gene3D" id="3.30.70.1230">
    <property type="entry name" value="Nucleotide cyclase"/>
    <property type="match status" value="1"/>
</dbReference>
<dbReference type="Proteomes" id="UP000192907">
    <property type="component" value="Unassembled WGS sequence"/>
</dbReference>
<keyword evidence="1" id="KW-1133">Transmembrane helix</keyword>
<dbReference type="OrthoDB" id="7053556at2"/>
<dbReference type="Pfam" id="PF07696">
    <property type="entry name" value="7TMR-DISMED2"/>
    <property type="match status" value="1"/>
</dbReference>
<dbReference type="InterPro" id="IPR029787">
    <property type="entry name" value="Nucleotide_cyclase"/>
</dbReference>
<dbReference type="InterPro" id="IPR001054">
    <property type="entry name" value="A/G_cyclase"/>
</dbReference>
<reference evidence="4" key="1">
    <citation type="submission" date="2017-04" db="EMBL/GenBank/DDBJ databases">
        <authorList>
            <person name="Varghese N."/>
            <person name="Submissions S."/>
        </authorList>
    </citation>
    <scope>NUCLEOTIDE SEQUENCE [LARGE SCALE GENOMIC DNA]</scope>
    <source>
        <strain evidence="4">RKEM611</strain>
    </source>
</reference>
<keyword evidence="1" id="KW-0812">Transmembrane</keyword>
<keyword evidence="4" id="KW-1185">Reference proteome</keyword>